<dbReference type="EMBL" id="RDRB01000004">
    <property type="protein sequence ID" value="ROU02433.1"/>
    <property type="molecule type" value="Genomic_DNA"/>
</dbReference>
<dbReference type="Pfam" id="PF13202">
    <property type="entry name" value="EF-hand_5"/>
    <property type="match status" value="2"/>
</dbReference>
<dbReference type="Proteomes" id="UP000268016">
    <property type="component" value="Unassembled WGS sequence"/>
</dbReference>
<feature type="compositionally biased region" description="Acidic residues" evidence="1">
    <location>
        <begin position="167"/>
        <end position="178"/>
    </location>
</feature>
<protein>
    <recommendedName>
        <fullName evidence="3">EF-hand domain-containing protein</fullName>
    </recommendedName>
</protein>
<feature type="chain" id="PRO_5018244202" description="EF-hand domain-containing protein" evidence="2">
    <location>
        <begin position="26"/>
        <end position="178"/>
    </location>
</feature>
<evidence type="ECO:0000313" key="4">
    <source>
        <dbReference type="EMBL" id="ROU02433.1"/>
    </source>
</evidence>
<proteinExistence type="predicted"/>
<feature type="signal peptide" evidence="2">
    <location>
        <begin position="1"/>
        <end position="25"/>
    </location>
</feature>
<evidence type="ECO:0000313" key="5">
    <source>
        <dbReference type="Proteomes" id="UP000268016"/>
    </source>
</evidence>
<sequence>MTYDLAKLAGTTALLAALAAAPAHAQGMSDMDTDQDSAVSQEEFTTGYGTGGGMSDWDQDMSGTVSEEEFTSGMSRASSATANPAWSDQDFATADTDQSGDLSLDELAAVIFLIYDADQSGDLTADEFASYEADRQMMDDAAMSGDGSDTGMTGDGMSGDDTSGDGMSDDDSSEDDES</sequence>
<feature type="domain" description="EF-hand" evidence="3">
    <location>
        <begin position="111"/>
        <end position="128"/>
    </location>
</feature>
<dbReference type="SUPFAM" id="SSF47473">
    <property type="entry name" value="EF-hand"/>
    <property type="match status" value="1"/>
</dbReference>
<feature type="region of interest" description="Disordered" evidence="1">
    <location>
        <begin position="136"/>
        <end position="178"/>
    </location>
</feature>
<dbReference type="PROSITE" id="PS00018">
    <property type="entry name" value="EF_HAND_1"/>
    <property type="match status" value="2"/>
</dbReference>
<evidence type="ECO:0000259" key="3">
    <source>
        <dbReference type="Pfam" id="PF13202"/>
    </source>
</evidence>
<dbReference type="InterPro" id="IPR002048">
    <property type="entry name" value="EF_hand_dom"/>
</dbReference>
<dbReference type="InterPro" id="IPR018247">
    <property type="entry name" value="EF_Hand_1_Ca_BS"/>
</dbReference>
<dbReference type="Gene3D" id="1.10.238.10">
    <property type="entry name" value="EF-hand"/>
    <property type="match status" value="1"/>
</dbReference>
<name>A0A3N2R4W3_9RHOB</name>
<feature type="compositionally biased region" description="Low complexity" evidence="1">
    <location>
        <begin position="143"/>
        <end position="152"/>
    </location>
</feature>
<dbReference type="GO" id="GO:0005509">
    <property type="term" value="F:calcium ion binding"/>
    <property type="evidence" value="ECO:0007669"/>
    <property type="project" value="InterPro"/>
</dbReference>
<keyword evidence="5" id="KW-1185">Reference proteome</keyword>
<reference evidence="4 5" key="1">
    <citation type="submission" date="2018-10" db="EMBL/GenBank/DDBJ databases">
        <title>Histidinibacterium lentulum gen. nov., sp. nov., a marine bacterium from the culture broth of Picochlorum sp. 122.</title>
        <authorList>
            <person name="Wang G."/>
        </authorList>
    </citation>
    <scope>NUCLEOTIDE SEQUENCE [LARGE SCALE GENOMIC DNA]</scope>
    <source>
        <strain evidence="4 5">B17</strain>
    </source>
</reference>
<feature type="domain" description="EF-hand" evidence="3">
    <location>
        <begin position="89"/>
        <end position="110"/>
    </location>
</feature>
<dbReference type="InterPro" id="IPR011992">
    <property type="entry name" value="EF-hand-dom_pair"/>
</dbReference>
<evidence type="ECO:0000256" key="2">
    <source>
        <dbReference type="SAM" id="SignalP"/>
    </source>
</evidence>
<dbReference type="RefSeq" id="WP_123641951.1">
    <property type="nucleotide sequence ID" value="NZ_ML119084.1"/>
</dbReference>
<feature type="compositionally biased region" description="Polar residues" evidence="1">
    <location>
        <begin position="72"/>
        <end position="83"/>
    </location>
</feature>
<feature type="region of interest" description="Disordered" evidence="1">
    <location>
        <begin position="27"/>
        <end position="83"/>
    </location>
</feature>
<gene>
    <name evidence="4" type="ORF">EAT49_08810</name>
</gene>
<organism evidence="4 5">
    <name type="scientific">Histidinibacterium lentulum</name>
    <dbReference type="NCBI Taxonomy" id="2480588"/>
    <lineage>
        <taxon>Bacteria</taxon>
        <taxon>Pseudomonadati</taxon>
        <taxon>Pseudomonadota</taxon>
        <taxon>Alphaproteobacteria</taxon>
        <taxon>Rhodobacterales</taxon>
        <taxon>Paracoccaceae</taxon>
        <taxon>Histidinibacterium</taxon>
    </lineage>
</organism>
<keyword evidence="2" id="KW-0732">Signal</keyword>
<accession>A0A3N2R4W3</accession>
<comment type="caution">
    <text evidence="4">The sequence shown here is derived from an EMBL/GenBank/DDBJ whole genome shotgun (WGS) entry which is preliminary data.</text>
</comment>
<evidence type="ECO:0000256" key="1">
    <source>
        <dbReference type="SAM" id="MobiDB-lite"/>
    </source>
</evidence>
<dbReference type="AlphaFoldDB" id="A0A3N2R4W3"/>